<evidence type="ECO:0000313" key="4">
    <source>
        <dbReference type="Proteomes" id="UP000516304"/>
    </source>
</evidence>
<proteinExistence type="predicted"/>
<dbReference type="GeneID" id="58919509"/>
<dbReference type="EMBL" id="LR881183">
    <property type="protein sequence ID" value="CAD5244921.1"/>
    <property type="molecule type" value="Genomic_DNA"/>
</dbReference>
<feature type="domain" description="Metallo-beta-lactamase" evidence="1">
    <location>
        <begin position="87"/>
        <end position="258"/>
    </location>
</feature>
<feature type="domain" description="Zn-dependent metallo-hydrolase RNA specificity" evidence="2">
    <location>
        <begin position="466"/>
        <end position="496"/>
    </location>
</feature>
<sequence>MGFTITVYDGADTIGGSKIHISNGESGLFLDFGMNFAKYSLYYEEFISERPSRGIHDPWRLGLIPRLNIYRSDLVPDDIAGEVRSSPKIPVNAVLISHAHLDHVGNVAMLNESIPLVGSPVTMVILKALRDTSRQSHMGMELPYYSPKSPSSTNPFVLESSRAVKHYLSRDIIMTGKVSDAVVDFLSWRANVELAKNPGKVKSIRPESIEVLGDADLGFEVKSFPVDHSIYGATAYIIEGDVSVAYTGDFRLHGKNKHLTRKFVREAKNVSVLITEGTRVGREEDENVSEDEVYKNALGIAETAKGLIIADFSARNFERLESFWRIARRTGRELVVTPKDAYFLHALQIAGIETPINEVRIYQSSKVRPEKWEEWVFRSYPDSGVSPEELKKNGENYMLCFSFYDMPHLLDIMPSEGTYIYSSSEAFGEEQAFSFLRLWNWLRYFGFEVHGFGVDEHGKPVFEKGLHASGHISREELRKVIEEIDPDYVIPVHTENPEWFRENWSEKTVVLKNGESWGF</sequence>
<name>A0A7G2DCN3_9EURY</name>
<protein>
    <submittedName>
        <fullName evidence="3">MBL fold metallo-hydrolase</fullName>
    </submittedName>
</protein>
<dbReference type="KEGG" id="tcq:TIRI35C_1767"/>
<dbReference type="SUPFAM" id="SSF56281">
    <property type="entry name" value="Metallo-hydrolase/oxidoreductase"/>
    <property type="match status" value="1"/>
</dbReference>
<dbReference type="GO" id="GO:0016787">
    <property type="term" value="F:hydrolase activity"/>
    <property type="evidence" value="ECO:0007669"/>
    <property type="project" value="UniProtKB-KW"/>
</dbReference>
<dbReference type="InterPro" id="IPR001279">
    <property type="entry name" value="Metallo-B-lactamas"/>
</dbReference>
<keyword evidence="4" id="KW-1185">Reference proteome</keyword>
<evidence type="ECO:0000313" key="3">
    <source>
        <dbReference type="EMBL" id="CAD5244921.1"/>
    </source>
</evidence>
<accession>A0A7G2DCN3</accession>
<dbReference type="PANTHER" id="PTHR43694:SF1">
    <property type="entry name" value="RIBONUCLEASE J"/>
    <property type="match status" value="1"/>
</dbReference>
<dbReference type="Pfam" id="PF00753">
    <property type="entry name" value="Lactamase_B"/>
    <property type="match status" value="1"/>
</dbReference>
<evidence type="ECO:0000259" key="1">
    <source>
        <dbReference type="Pfam" id="PF00753"/>
    </source>
</evidence>
<dbReference type="Pfam" id="PF07521">
    <property type="entry name" value="RMMBL"/>
    <property type="match status" value="1"/>
</dbReference>
<dbReference type="PANTHER" id="PTHR43694">
    <property type="entry name" value="RIBONUCLEASE J"/>
    <property type="match status" value="1"/>
</dbReference>
<dbReference type="AlphaFoldDB" id="A0A7G2DCN3"/>
<dbReference type="RefSeq" id="WP_188202562.1">
    <property type="nucleotide sequence ID" value="NZ_LR881183.1"/>
</dbReference>
<evidence type="ECO:0000259" key="2">
    <source>
        <dbReference type="Pfam" id="PF07521"/>
    </source>
</evidence>
<dbReference type="InterPro" id="IPR011108">
    <property type="entry name" value="RMMBL"/>
</dbReference>
<keyword evidence="3" id="KW-0378">Hydrolase</keyword>
<gene>
    <name evidence="3" type="ORF">TIRI35C_1767</name>
</gene>
<dbReference type="Gene3D" id="3.60.15.10">
    <property type="entry name" value="Ribonuclease Z/Hydroxyacylglutathione hydrolase-like"/>
    <property type="match status" value="2"/>
</dbReference>
<reference evidence="3 4" key="1">
    <citation type="submission" date="2020-09" db="EMBL/GenBank/DDBJ databases">
        <authorList>
            <person name="Courtine D."/>
        </authorList>
    </citation>
    <scope>NUCLEOTIDE SEQUENCE [LARGE SCALE GENOMIC DNA]</scope>
    <source>
        <strain evidence="3 4">IRI35c</strain>
    </source>
</reference>
<dbReference type="InterPro" id="IPR036866">
    <property type="entry name" value="RibonucZ/Hydroxyglut_hydro"/>
</dbReference>
<dbReference type="Proteomes" id="UP000516304">
    <property type="component" value="Chromosome TIRI35C"/>
</dbReference>
<organism evidence="3 4">
    <name type="scientific">Thermococcus camini</name>
    <dbReference type="NCBI Taxonomy" id="2016373"/>
    <lineage>
        <taxon>Archaea</taxon>
        <taxon>Methanobacteriati</taxon>
        <taxon>Methanobacteriota</taxon>
        <taxon>Thermococci</taxon>
        <taxon>Thermococcales</taxon>
        <taxon>Thermococcaceae</taxon>
        <taxon>Thermococcus</taxon>
    </lineage>
</organism>